<reference evidence="1" key="1">
    <citation type="submission" date="2021-05" db="EMBL/GenBank/DDBJ databases">
        <authorList>
            <person name="Alioto T."/>
            <person name="Alioto T."/>
            <person name="Gomez Garrido J."/>
        </authorList>
    </citation>
    <scope>NUCLEOTIDE SEQUENCE</scope>
</reference>
<organism evidence="1">
    <name type="scientific">Culex pipiens</name>
    <name type="common">House mosquito</name>
    <dbReference type="NCBI Taxonomy" id="7175"/>
    <lineage>
        <taxon>Eukaryota</taxon>
        <taxon>Metazoa</taxon>
        <taxon>Ecdysozoa</taxon>
        <taxon>Arthropoda</taxon>
        <taxon>Hexapoda</taxon>
        <taxon>Insecta</taxon>
        <taxon>Pterygota</taxon>
        <taxon>Neoptera</taxon>
        <taxon>Endopterygota</taxon>
        <taxon>Diptera</taxon>
        <taxon>Nematocera</taxon>
        <taxon>Culicoidea</taxon>
        <taxon>Culicidae</taxon>
        <taxon>Culicinae</taxon>
        <taxon>Culicini</taxon>
        <taxon>Culex</taxon>
        <taxon>Culex</taxon>
    </lineage>
</organism>
<accession>A0A8D8FUN2</accession>
<dbReference type="EMBL" id="HBUE01096094">
    <property type="protein sequence ID" value="CAG6483373.1"/>
    <property type="molecule type" value="Transcribed_RNA"/>
</dbReference>
<proteinExistence type="predicted"/>
<protein>
    <submittedName>
        <fullName evidence="1">(northern house mosquito) hypothetical protein</fullName>
    </submittedName>
</protein>
<dbReference type="AlphaFoldDB" id="A0A8D8FUN2"/>
<evidence type="ECO:0000313" key="1">
    <source>
        <dbReference type="EMBL" id="CAG6483373.1"/>
    </source>
</evidence>
<dbReference type="EMBL" id="HBUE01096101">
    <property type="protein sequence ID" value="CAG6483375.1"/>
    <property type="molecule type" value="Transcribed_RNA"/>
</dbReference>
<dbReference type="EMBL" id="HBUE01096093">
    <property type="protein sequence ID" value="CAG6483372.1"/>
    <property type="molecule type" value="Transcribed_RNA"/>
</dbReference>
<name>A0A8D8FUN2_CULPI</name>
<sequence>MPRAPLRRLNLAFSRPLAGTRGGLSATVGPKLALLGVTGGVRAVANRRSSSCYLDLVGDRFCRRGTCGFLRRAIHQQLGVRRSSCQRRDEAIRRRRCSRGF</sequence>